<dbReference type="Gene3D" id="2.60.120.200">
    <property type="match status" value="5"/>
</dbReference>
<dbReference type="PROSITE" id="PS01248">
    <property type="entry name" value="EGF_LAM_1"/>
    <property type="match status" value="7"/>
</dbReference>
<comment type="function">
    <text evidence="1">Binding to cells via a high affinity receptor, laminin is thought to mediate the attachment, migration and organization of cells into tissues during embryonic development by interacting with other extracellular matrix components.</text>
</comment>
<keyword evidence="13 22" id="KW-1015">Disulfide bond</keyword>
<dbReference type="SMART" id="SM00180">
    <property type="entry name" value="EGF_Lam"/>
    <property type="match status" value="16"/>
</dbReference>
<feature type="domain" description="Laminin EGF-like" evidence="26">
    <location>
        <begin position="1361"/>
        <end position="1413"/>
    </location>
</feature>
<dbReference type="FunFam" id="2.170.300.10:FF:000008">
    <property type="entry name" value="Laminin subunit alpha 2"/>
    <property type="match status" value="1"/>
</dbReference>
<dbReference type="GO" id="GO:0007411">
    <property type="term" value="P:axon guidance"/>
    <property type="evidence" value="ECO:0007669"/>
    <property type="project" value="TreeGrafter"/>
</dbReference>
<evidence type="ECO:0000256" key="10">
    <source>
        <dbReference type="ARBA" id="ARBA00022869"/>
    </source>
</evidence>
<dbReference type="FunFam" id="2.60.120.260:FF:000017">
    <property type="entry name" value="Laminin subunit alpha 2"/>
    <property type="match status" value="1"/>
</dbReference>
<dbReference type="GO" id="GO:0005576">
    <property type="term" value="C:extracellular region"/>
    <property type="evidence" value="ECO:0007669"/>
    <property type="project" value="UniProtKB-ARBA"/>
</dbReference>
<feature type="domain" description="Laminin EGF-like" evidence="26">
    <location>
        <begin position="1463"/>
        <end position="1507"/>
    </location>
</feature>
<feature type="disulfide bond" evidence="22">
    <location>
        <begin position="1591"/>
        <end position="1600"/>
    </location>
</feature>
<keyword evidence="4" id="KW-0272">Extracellular matrix</keyword>
<dbReference type="Pfam" id="PF02210">
    <property type="entry name" value="Laminin_G_2"/>
    <property type="match status" value="1"/>
</dbReference>
<dbReference type="FunFam" id="2.10.25.10:FF:000512">
    <property type="entry name" value="Laminin subunit alpha 1"/>
    <property type="match status" value="1"/>
</dbReference>
<dbReference type="FunFam" id="2.10.25.10:FF:000011">
    <property type="entry name" value="Cadherin EGF LAG seven-pass G-type receptor"/>
    <property type="match status" value="1"/>
</dbReference>
<feature type="disulfide bond" evidence="22">
    <location>
        <begin position="913"/>
        <end position="925"/>
    </location>
</feature>
<keyword evidence="10" id="KW-0084">Basement membrane</keyword>
<feature type="disulfide bond" evidence="22">
    <location>
        <begin position="1463"/>
        <end position="1475"/>
    </location>
</feature>
<evidence type="ECO:0000256" key="1">
    <source>
        <dbReference type="ARBA" id="ARBA00002418"/>
    </source>
</evidence>
<dbReference type="FunFam" id="2.10.25.10:FF:000033">
    <property type="entry name" value="Laminin subunit alpha 2"/>
    <property type="match status" value="1"/>
</dbReference>
<organism evidence="29 30">
    <name type="scientific">Gambusia affinis</name>
    <name type="common">Western mosquitofish</name>
    <name type="synonym">Heterandria affinis</name>
    <dbReference type="NCBI Taxonomy" id="33528"/>
    <lineage>
        <taxon>Eukaryota</taxon>
        <taxon>Metazoa</taxon>
        <taxon>Chordata</taxon>
        <taxon>Craniata</taxon>
        <taxon>Vertebrata</taxon>
        <taxon>Euteleostomi</taxon>
        <taxon>Actinopterygii</taxon>
        <taxon>Neopterygii</taxon>
        <taxon>Teleostei</taxon>
        <taxon>Neoteleostei</taxon>
        <taxon>Acanthomorphata</taxon>
        <taxon>Ovalentaria</taxon>
        <taxon>Atherinomorphae</taxon>
        <taxon>Cyprinodontiformes</taxon>
        <taxon>Poeciliidae</taxon>
        <taxon>Poeciliinae</taxon>
        <taxon>Gambusia</taxon>
    </lineage>
</organism>
<feature type="disulfide bond" evidence="22">
    <location>
        <begin position="1435"/>
        <end position="1444"/>
    </location>
</feature>
<dbReference type="PRINTS" id="PR00011">
    <property type="entry name" value="EGFLAMININ"/>
</dbReference>
<evidence type="ECO:0000256" key="5">
    <source>
        <dbReference type="ARBA" id="ARBA00022657"/>
    </source>
</evidence>
<feature type="domain" description="Laminin EGF-like" evidence="26">
    <location>
        <begin position="1664"/>
        <end position="1709"/>
    </location>
</feature>
<feature type="domain" description="Laminin G" evidence="25">
    <location>
        <begin position="3083"/>
        <end position="3270"/>
    </location>
</feature>
<feature type="disulfide bond" evidence="22">
    <location>
        <begin position="1571"/>
        <end position="1583"/>
    </location>
</feature>
<dbReference type="InterPro" id="IPR050440">
    <property type="entry name" value="Laminin/Netrin_ECM"/>
</dbReference>
<dbReference type="InterPro" id="IPR001791">
    <property type="entry name" value="Laminin_G"/>
</dbReference>
<keyword evidence="16 22" id="KW-0424">Laminin EGF-like domain</keyword>
<evidence type="ECO:0000256" key="9">
    <source>
        <dbReference type="ARBA" id="ARBA00022837"/>
    </source>
</evidence>
<dbReference type="Pfam" id="PF06008">
    <property type="entry name" value="Laminin_I"/>
    <property type="match status" value="1"/>
</dbReference>
<dbReference type="SMART" id="SM00282">
    <property type="entry name" value="LamG"/>
    <property type="match status" value="5"/>
</dbReference>
<dbReference type="PANTHER" id="PTHR10574">
    <property type="entry name" value="NETRIN/LAMININ-RELATED"/>
    <property type="match status" value="1"/>
</dbReference>
<evidence type="ECO:0000256" key="19">
    <source>
        <dbReference type="ARBA" id="ARBA00059829"/>
    </source>
</evidence>
<evidence type="ECO:0000313" key="29">
    <source>
        <dbReference type="EMBL" id="PWA27575.1"/>
    </source>
</evidence>
<feature type="domain" description="Laminin IV type A" evidence="27">
    <location>
        <begin position="1037"/>
        <end position="1219"/>
    </location>
</feature>
<dbReference type="FunFam" id="2.10.25.10:FF:000189">
    <property type="entry name" value="Laminin subunit alpha 2"/>
    <property type="match status" value="1"/>
</dbReference>
<dbReference type="PROSITE" id="PS50027">
    <property type="entry name" value="EGF_LAM_2"/>
    <property type="match status" value="12"/>
</dbReference>
<dbReference type="InterPro" id="IPR000742">
    <property type="entry name" value="EGF"/>
</dbReference>
<dbReference type="InterPro" id="IPR056863">
    <property type="entry name" value="LMN_ATRN_NET-like_EGF"/>
</dbReference>
<evidence type="ECO:0000256" key="7">
    <source>
        <dbReference type="ARBA" id="ARBA00022729"/>
    </source>
</evidence>
<feature type="domain" description="Laminin EGF-like" evidence="26">
    <location>
        <begin position="913"/>
        <end position="967"/>
    </location>
</feature>
<evidence type="ECO:0000256" key="15">
    <source>
        <dbReference type="ARBA" id="ARBA00023207"/>
    </source>
</evidence>
<dbReference type="FunFam" id="2.10.25.10:FF:000069">
    <property type="entry name" value="Laminin subunit alpha 1"/>
    <property type="match status" value="1"/>
</dbReference>
<evidence type="ECO:0000256" key="13">
    <source>
        <dbReference type="ARBA" id="ARBA00023157"/>
    </source>
</evidence>
<dbReference type="GO" id="GO:0005796">
    <property type="term" value="C:Golgi lumen"/>
    <property type="evidence" value="ECO:0007669"/>
    <property type="project" value="UniProtKB-ARBA"/>
</dbReference>
<feature type="domain" description="Laminin EGF-like" evidence="26">
    <location>
        <begin position="1710"/>
        <end position="1769"/>
    </location>
</feature>
<feature type="coiled-coil region" evidence="23">
    <location>
        <begin position="2300"/>
        <end position="2359"/>
    </location>
</feature>
<keyword evidence="8" id="KW-0677">Repeat</keyword>
<comment type="caution">
    <text evidence="29">The sequence shown here is derived from an EMBL/GenBank/DDBJ whole genome shotgun (WGS) entry which is preliminary data.</text>
</comment>
<dbReference type="CDD" id="cd00055">
    <property type="entry name" value="EGF_Lam"/>
    <property type="match status" value="16"/>
</dbReference>
<evidence type="ECO:0000256" key="12">
    <source>
        <dbReference type="ARBA" id="ARBA00023054"/>
    </source>
</evidence>
<evidence type="ECO:0000256" key="11">
    <source>
        <dbReference type="ARBA" id="ARBA00022889"/>
    </source>
</evidence>
<dbReference type="GO" id="GO:0007420">
    <property type="term" value="P:brain development"/>
    <property type="evidence" value="ECO:0007669"/>
    <property type="project" value="UniProtKB-ARBA"/>
</dbReference>
<evidence type="ECO:0000256" key="18">
    <source>
        <dbReference type="ARBA" id="ARBA00058618"/>
    </source>
</evidence>
<dbReference type="GO" id="GO:0030155">
    <property type="term" value="P:regulation of cell adhesion"/>
    <property type="evidence" value="ECO:0007669"/>
    <property type="project" value="InterPro"/>
</dbReference>
<feature type="domain" description="Laminin EGF-like" evidence="26">
    <location>
        <begin position="1571"/>
        <end position="1617"/>
    </location>
</feature>
<dbReference type="GO" id="GO:0043256">
    <property type="term" value="C:laminin complex"/>
    <property type="evidence" value="ECO:0007669"/>
    <property type="project" value="UniProtKB-ARBA"/>
</dbReference>
<feature type="region of interest" description="Disordered" evidence="24">
    <location>
        <begin position="354"/>
        <end position="378"/>
    </location>
</feature>
<evidence type="ECO:0000259" key="26">
    <source>
        <dbReference type="PROSITE" id="PS50027"/>
    </source>
</evidence>
<protein>
    <recommendedName>
        <fullName evidence="21">Basement membrane-specific heparan sulfate proteoglycan core protein</fullName>
    </recommendedName>
</protein>
<dbReference type="EMBL" id="NHOQ01001000">
    <property type="protein sequence ID" value="PWA27575.1"/>
    <property type="molecule type" value="Genomic_DNA"/>
</dbReference>
<feature type="disulfide bond" evidence="22">
    <location>
        <begin position="1416"/>
        <end position="1433"/>
    </location>
</feature>
<comment type="function">
    <text evidence="19">Integral component of basement membranes. Component of the glomerular basement membrane (GBM), responsible for the fixed negative electrostatic membrane charge, and which provides a barrier which is both size- and charge-selective. It serves as an attachment substrate for cells. Plays essential roles in vascularization. Critical for normal heart development and for regulating the vascular response to injury. Also required for avascular cartilage development.</text>
</comment>
<comment type="subcellular location">
    <subcellularLocation>
        <location evidence="2">Secreted</location>
        <location evidence="2">Extracellular space</location>
        <location evidence="2">Extracellular matrix</location>
        <location evidence="2">Basement membrane</location>
    </subcellularLocation>
</comment>
<feature type="disulfide bond" evidence="22">
    <location>
        <begin position="1740"/>
        <end position="1749"/>
    </location>
</feature>
<dbReference type="Pfam" id="PF00052">
    <property type="entry name" value="Laminin_B"/>
    <property type="match status" value="2"/>
</dbReference>
<dbReference type="GO" id="GO:0046872">
    <property type="term" value="F:metal ion binding"/>
    <property type="evidence" value="ECO:0007669"/>
    <property type="project" value="UniProtKB-KW"/>
</dbReference>
<evidence type="ECO:0000256" key="14">
    <source>
        <dbReference type="ARBA" id="ARBA00023180"/>
    </source>
</evidence>
<accession>A0A315VW68</accession>
<dbReference type="Pfam" id="PF06009">
    <property type="entry name" value="Laminin_II"/>
    <property type="match status" value="1"/>
</dbReference>
<dbReference type="GO" id="GO:0034446">
    <property type="term" value="P:substrate adhesion-dependent cell spreading"/>
    <property type="evidence" value="ECO:0007669"/>
    <property type="project" value="UniProtKB-ARBA"/>
</dbReference>
<dbReference type="GO" id="GO:0005102">
    <property type="term" value="F:signaling receptor binding"/>
    <property type="evidence" value="ECO:0007669"/>
    <property type="project" value="InterPro"/>
</dbReference>
<dbReference type="GO" id="GO:0005201">
    <property type="term" value="F:extracellular matrix structural constituent"/>
    <property type="evidence" value="ECO:0007669"/>
    <property type="project" value="TreeGrafter"/>
</dbReference>
<dbReference type="PANTHER" id="PTHR10574:SF291">
    <property type="entry name" value="LAMININ SUBUNIT ALPHA-2"/>
    <property type="match status" value="1"/>
</dbReference>
<dbReference type="CDD" id="cd00110">
    <property type="entry name" value="LamG"/>
    <property type="match status" value="5"/>
</dbReference>
<dbReference type="FunFam" id="2.10.25.10:FF:000051">
    <property type="entry name" value="Laminin subunit alpha 4"/>
    <property type="match status" value="1"/>
</dbReference>
<dbReference type="SUPFAM" id="SSF57196">
    <property type="entry name" value="EGF/Laminin"/>
    <property type="match status" value="14"/>
</dbReference>
<feature type="disulfide bond" evidence="22">
    <location>
        <begin position="1685"/>
        <end position="1694"/>
    </location>
</feature>
<feature type="disulfide bond" evidence="22">
    <location>
        <begin position="1636"/>
        <end position="1645"/>
    </location>
</feature>
<dbReference type="Gene3D" id="2.60.120.260">
    <property type="entry name" value="Galactose-binding domain-like"/>
    <property type="match status" value="1"/>
</dbReference>
<feature type="domain" description="Laminin EGF-like" evidence="26">
    <location>
        <begin position="1618"/>
        <end position="1663"/>
    </location>
</feature>
<dbReference type="InterPro" id="IPR010307">
    <property type="entry name" value="Laminin_dom_II"/>
</dbReference>
<gene>
    <name evidence="29" type="ORF">CCH79_00000523</name>
</gene>
<dbReference type="PROSITE" id="PS51117">
    <property type="entry name" value="LAMININ_NTER"/>
    <property type="match status" value="1"/>
</dbReference>
<feature type="disulfide bond" evidence="22">
    <location>
        <begin position="1483"/>
        <end position="1492"/>
    </location>
</feature>
<feature type="region of interest" description="Disordered" evidence="24">
    <location>
        <begin position="3130"/>
        <end position="3153"/>
    </location>
</feature>
<evidence type="ECO:0000259" key="28">
    <source>
        <dbReference type="PROSITE" id="PS51117"/>
    </source>
</evidence>
<evidence type="ECO:0000259" key="25">
    <source>
        <dbReference type="PROSITE" id="PS50025"/>
    </source>
</evidence>
<dbReference type="Gene3D" id="2.170.300.10">
    <property type="entry name" value="Tie2 ligand-binding domain superfamily"/>
    <property type="match status" value="2"/>
</dbReference>
<dbReference type="InterPro" id="IPR013320">
    <property type="entry name" value="ConA-like_dom_sf"/>
</dbReference>
<dbReference type="Pfam" id="PF00053">
    <property type="entry name" value="EGF_laminin"/>
    <property type="match status" value="14"/>
</dbReference>
<dbReference type="STRING" id="33528.ENSGAFP00000003716"/>
<dbReference type="FunFam" id="2.10.25.10:FF:000106">
    <property type="entry name" value="Heparan sulfate proteoglycan 2"/>
    <property type="match status" value="2"/>
</dbReference>
<comment type="caution">
    <text evidence="22">Lacks conserved residue(s) required for the propagation of feature annotation.</text>
</comment>
<feature type="domain" description="Laminin EGF-like" evidence="26">
    <location>
        <begin position="1253"/>
        <end position="1302"/>
    </location>
</feature>
<feature type="region of interest" description="Disordered" evidence="24">
    <location>
        <begin position="3267"/>
        <end position="3342"/>
    </location>
</feature>
<keyword evidence="14" id="KW-0325">Glycoprotein</keyword>
<dbReference type="GO" id="GO:0001525">
    <property type="term" value="P:angiogenesis"/>
    <property type="evidence" value="ECO:0007669"/>
    <property type="project" value="UniProtKB-KW"/>
</dbReference>
<feature type="disulfide bond" evidence="22">
    <location>
        <begin position="943"/>
        <end position="952"/>
    </location>
</feature>
<dbReference type="FunFam" id="2.170.300.10:FF:000026">
    <property type="entry name" value="laminin subunit alpha-2 isoform X2"/>
    <property type="match status" value="1"/>
</dbReference>
<keyword evidence="3" id="KW-0964">Secreted</keyword>
<dbReference type="Proteomes" id="UP000250572">
    <property type="component" value="Unassembled WGS sequence"/>
</dbReference>
<keyword evidence="11" id="KW-0130">Cell adhesion</keyword>
<comment type="subunit">
    <text evidence="20">Has a strong tendency to aggregate in dimers or stellate structures. Interacts with other basement membrane components such as laminin, prolargin and collagen type IV. Interacts with COL13A1. Interacts with FGFBP1. Interacts with VWA1. Interacts (via C-terminus) with ECM1 (via C-terminus). Interacts with SVEP1.</text>
</comment>
<dbReference type="Pfam" id="PF24973">
    <property type="entry name" value="EGF_LMN_ATRN"/>
    <property type="match status" value="2"/>
</dbReference>
<keyword evidence="9" id="KW-0106">Calcium</keyword>
<feature type="domain" description="Laminin G" evidence="25">
    <location>
        <begin position="2706"/>
        <end position="2889"/>
    </location>
</feature>
<dbReference type="InterPro" id="IPR000034">
    <property type="entry name" value="Laminin_IV"/>
</dbReference>
<dbReference type="FunFam" id="2.10.25.10:FF:000082">
    <property type="entry name" value="Laminin subunit alpha 1"/>
    <property type="match status" value="2"/>
</dbReference>
<dbReference type="GO" id="GO:0009888">
    <property type="term" value="P:tissue development"/>
    <property type="evidence" value="ECO:0007669"/>
    <property type="project" value="TreeGrafter"/>
</dbReference>
<evidence type="ECO:0000256" key="24">
    <source>
        <dbReference type="SAM" id="MobiDB-lite"/>
    </source>
</evidence>
<feature type="disulfide bond" evidence="22">
    <location>
        <begin position="1710"/>
        <end position="1722"/>
    </location>
</feature>
<feature type="compositionally biased region" description="Polar residues" evidence="24">
    <location>
        <begin position="29"/>
        <end position="47"/>
    </location>
</feature>
<dbReference type="FunFam" id="2.60.120.200:FF:000057">
    <property type="entry name" value="Laminin subunit alpha 2"/>
    <property type="match status" value="1"/>
</dbReference>
<evidence type="ECO:0000256" key="8">
    <source>
        <dbReference type="ARBA" id="ARBA00022737"/>
    </source>
</evidence>
<feature type="domain" description="Laminin G" evidence="25">
    <location>
        <begin position="2899"/>
        <end position="3078"/>
    </location>
</feature>
<feature type="disulfide bond" evidence="22">
    <location>
        <begin position="1331"/>
        <end position="1340"/>
    </location>
</feature>
<keyword evidence="12 23" id="KW-0175">Coiled coil</keyword>
<dbReference type="Gene3D" id="2.10.25.10">
    <property type="entry name" value="Laminin"/>
    <property type="match status" value="13"/>
</dbReference>
<reference evidence="29 30" key="1">
    <citation type="journal article" date="2018" name="G3 (Bethesda)">
        <title>A High-Quality Reference Genome for the Invasive Mosquitofish Gambusia affinis Using a Chicago Library.</title>
        <authorList>
            <person name="Hoffberg S.L."/>
            <person name="Troendle N.J."/>
            <person name="Glenn T.C."/>
            <person name="Mahmud O."/>
            <person name="Louha S."/>
            <person name="Chalopin D."/>
            <person name="Bennetzen J.L."/>
            <person name="Mauricio R."/>
        </authorList>
    </citation>
    <scope>NUCLEOTIDE SEQUENCE [LARGE SCALE GENOMIC DNA]</scope>
    <source>
        <strain evidence="29">NE01/NJP1002.9</strain>
        <tissue evidence="29">Muscle</tissue>
    </source>
</reference>
<feature type="disulfide bond" evidence="22">
    <location>
        <begin position="987"/>
        <end position="996"/>
    </location>
</feature>
<keyword evidence="15" id="KW-0654">Proteoglycan</keyword>
<dbReference type="GO" id="GO:0030334">
    <property type="term" value="P:regulation of cell migration"/>
    <property type="evidence" value="ECO:0007669"/>
    <property type="project" value="InterPro"/>
</dbReference>
<feature type="domain" description="Laminin EGF-like" evidence="26">
    <location>
        <begin position="968"/>
        <end position="1016"/>
    </location>
</feature>
<feature type="disulfide bond" evidence="22">
    <location>
        <begin position="1414"/>
        <end position="1426"/>
    </location>
</feature>
<evidence type="ECO:0000256" key="4">
    <source>
        <dbReference type="ARBA" id="ARBA00022530"/>
    </source>
</evidence>
<feature type="coiled-coil region" evidence="23">
    <location>
        <begin position="2618"/>
        <end position="2701"/>
    </location>
</feature>
<dbReference type="FunFam" id="2.10.25.10:FF:000094">
    <property type="entry name" value="Laminin subunit alpha-2"/>
    <property type="match status" value="1"/>
</dbReference>
<feature type="compositionally biased region" description="Pro residues" evidence="24">
    <location>
        <begin position="3310"/>
        <end position="3332"/>
    </location>
</feature>
<keyword evidence="30" id="KW-1185">Reference proteome</keyword>
<dbReference type="PROSITE" id="PS50025">
    <property type="entry name" value="LAM_G_DOMAIN"/>
    <property type="match status" value="5"/>
</dbReference>
<feature type="region of interest" description="Disordered" evidence="24">
    <location>
        <begin position="129"/>
        <end position="175"/>
    </location>
</feature>
<dbReference type="PROSITE" id="PS51115">
    <property type="entry name" value="LAMININ_IVA"/>
    <property type="match status" value="2"/>
</dbReference>
<comment type="function">
    <text evidence="17">Anti-angiogenic and anti-tumor peptide that inhibits endothelial cell migration, collagen-induced endothelial tube morphogenesis and blood vessel growth in the chorioallantoic membrane. Blocks endothelial cell adhesion to fibronectin and type I collagen. Anti-tumor agent in neovascularization. Interaction with its ligand, integrin alpha2/beta1, is required for the anti-angiogenic properties. Evokes a reduction in phosphorylation of receptor tyrosine kinases via alpha2/beta1 integrin-mediated activation of the tyrosine phosphatase, PTPN6.</text>
</comment>
<feature type="disulfide bond" evidence="22">
    <location>
        <begin position="1666"/>
        <end position="1683"/>
    </location>
</feature>
<evidence type="ECO:0000259" key="27">
    <source>
        <dbReference type="PROSITE" id="PS51115"/>
    </source>
</evidence>
<feature type="domain" description="Laminin EGF-like" evidence="26">
    <location>
        <begin position="1303"/>
        <end position="1360"/>
    </location>
</feature>
<dbReference type="GO" id="GO:0009887">
    <property type="term" value="P:animal organ morphogenesis"/>
    <property type="evidence" value="ECO:0007669"/>
    <property type="project" value="TreeGrafter"/>
</dbReference>
<evidence type="ECO:0000256" key="22">
    <source>
        <dbReference type="PROSITE-ProRule" id="PRU00460"/>
    </source>
</evidence>
<feature type="compositionally biased region" description="Polar residues" evidence="24">
    <location>
        <begin position="1"/>
        <end position="13"/>
    </location>
</feature>
<feature type="disulfide bond" evidence="22">
    <location>
        <begin position="1664"/>
        <end position="1676"/>
    </location>
</feature>
<feature type="coiled-coil region" evidence="23">
    <location>
        <begin position="2491"/>
        <end position="2564"/>
    </location>
</feature>
<evidence type="ECO:0000256" key="2">
    <source>
        <dbReference type="ARBA" id="ARBA00004302"/>
    </source>
</evidence>
<dbReference type="InterPro" id="IPR002049">
    <property type="entry name" value="LE_dom"/>
</dbReference>
<feature type="disulfide bond" evidence="22">
    <location>
        <begin position="2042"/>
        <end position="2051"/>
    </location>
</feature>
<keyword evidence="6" id="KW-0479">Metal-binding</keyword>
<feature type="domain" description="Laminin IV type A" evidence="27">
    <location>
        <begin position="1784"/>
        <end position="1976"/>
    </location>
</feature>
<evidence type="ECO:0000256" key="17">
    <source>
        <dbReference type="ARBA" id="ARBA00053711"/>
    </source>
</evidence>
<feature type="disulfide bond" evidence="22">
    <location>
        <begin position="1272"/>
        <end position="1281"/>
    </location>
</feature>
<evidence type="ECO:0000256" key="16">
    <source>
        <dbReference type="ARBA" id="ARBA00023292"/>
    </source>
</evidence>
<dbReference type="Pfam" id="PF00054">
    <property type="entry name" value="Laminin_G_1"/>
    <property type="match status" value="4"/>
</dbReference>
<dbReference type="SMART" id="SM00136">
    <property type="entry name" value="LamNT"/>
    <property type="match status" value="1"/>
</dbReference>
<feature type="disulfide bond" evidence="22">
    <location>
        <begin position="1385"/>
        <end position="1394"/>
    </location>
</feature>
<dbReference type="FunFam" id="2.10.25.10:FF:000128">
    <property type="entry name" value="laminin subunit alpha-2 isoform X1"/>
    <property type="match status" value="1"/>
</dbReference>
<name>A0A315VW68_GAMAF</name>
<evidence type="ECO:0000256" key="6">
    <source>
        <dbReference type="ARBA" id="ARBA00022723"/>
    </source>
</evidence>
<dbReference type="SUPFAM" id="SSF49899">
    <property type="entry name" value="Concanavalin A-like lectins/glucanases"/>
    <property type="match status" value="5"/>
</dbReference>
<keyword evidence="15" id="KW-0357">Heparan sulfate</keyword>
<feature type="region of interest" description="Disordered" evidence="24">
    <location>
        <begin position="3173"/>
        <end position="3193"/>
    </location>
</feature>
<feature type="domain" description="Laminin EGF-like" evidence="26">
    <location>
        <begin position="1414"/>
        <end position="1462"/>
    </location>
</feature>
<evidence type="ECO:0000256" key="20">
    <source>
        <dbReference type="ARBA" id="ARBA00063958"/>
    </source>
</evidence>
<proteinExistence type="predicted"/>
<keyword evidence="5" id="KW-0037">Angiogenesis</keyword>
<dbReference type="InterPro" id="IPR008211">
    <property type="entry name" value="Laminin_N"/>
</dbReference>
<feature type="domain" description="Laminin N-terminal" evidence="28">
    <location>
        <begin position="534"/>
        <end position="785"/>
    </location>
</feature>
<feature type="domain" description="Laminin G" evidence="25">
    <location>
        <begin position="3550"/>
        <end position="3745"/>
    </location>
</feature>
<evidence type="ECO:0000256" key="23">
    <source>
        <dbReference type="SAM" id="Coils"/>
    </source>
</evidence>
<feature type="disulfide bond" evidence="22">
    <location>
        <begin position="1397"/>
        <end position="1411"/>
    </location>
</feature>
<dbReference type="InterPro" id="IPR009254">
    <property type="entry name" value="Laminin_aI"/>
</dbReference>
<feature type="region of interest" description="Disordered" evidence="24">
    <location>
        <begin position="1"/>
        <end position="52"/>
    </location>
</feature>
<evidence type="ECO:0000313" key="30">
    <source>
        <dbReference type="Proteomes" id="UP000250572"/>
    </source>
</evidence>
<dbReference type="SMART" id="SM00281">
    <property type="entry name" value="LamB"/>
    <property type="match status" value="2"/>
</dbReference>
<keyword evidence="7" id="KW-0732">Signal</keyword>
<dbReference type="GO" id="GO:0045995">
    <property type="term" value="P:regulation of embryonic development"/>
    <property type="evidence" value="ECO:0007669"/>
    <property type="project" value="InterPro"/>
</dbReference>
<feature type="domain" description="Laminin EGF-like" evidence="26">
    <location>
        <begin position="2023"/>
        <end position="2071"/>
    </location>
</feature>
<feature type="domain" description="Laminin G" evidence="25">
    <location>
        <begin position="3354"/>
        <end position="3545"/>
    </location>
</feature>
<evidence type="ECO:0000256" key="3">
    <source>
        <dbReference type="ARBA" id="ARBA00022525"/>
    </source>
</evidence>
<feature type="coiled-coil region" evidence="23">
    <location>
        <begin position="2402"/>
        <end position="2466"/>
    </location>
</feature>
<dbReference type="SMART" id="SM00181">
    <property type="entry name" value="EGF"/>
    <property type="match status" value="11"/>
</dbReference>
<sequence length="3750" mass="411716">MMTPTETMKSSGSTDRERKDQDQLLAQLRQEQSRLSMETGLRSVSSKQGRRNISDISEHADLGGATADRLSHSRVVETSRYRVQNYFYLPPSVFPLTPTSCLVPAEENNPYRMMLSSPQFLTIETVREESFGETPGESEDAGDQQEQKEEASRALARHQDRNVGDCQRGKMEERDGRRSFTLGVGSIQFIVACQNQHLLIFFKKPVQENLSIVTYLVVRSLTNLDTARPNKDQTTLQGWPGLRPRRGDPIFNLGSNTLCLHAFRLTGKGEEDMRQVSVGSGNQTHDGRFEDSGPPSVGRAIPYATTARPIIAYWICQEEEEGGERKGGGLQEKFGSTCVKLFCVIQHQSAGEDGAHSVARSRASNHTERDGSSTTSFPTGAYRRVAMAMLPYPAERSAVDLLRRRRRGAAISIGAFLHTCVGVCVNEIEREKKAGEAICVSSLITRRVNQACSLSATELRQTPGDNQSDGLTGQTPASLLSEHNICHAPPELCTNIAGGIIKDCPDLLGKIDLSVDKTLKKADLSIQLHPRLVLAVGLFPAVLNLATMADITTNATCGTNGPEMFCKLVEHVPGQPVRNPQCRTCNQRSANTFEHHPIEYAIDGTNRWWQSPSIMNGMEYHYVTVTLDLKQVFQVAYVIIKAANSPRPGNWILERSIDGVTFEPWQYYAITDTECLTRFNINPRTGPPSYTRDDEVICTSFYSKVHPLENGEIHTSLINGRPSADDPSPTLLNFTSARYIRLVFQRIRTLNADLMTLTLSDHKEIDPIVTRRYYYSIKDISVGGMCICYGHAKACPLNPATKKFSCECEHNTCGESCDHCCPGYHQQPWMAGTFLTRHVCEKCNCNNKAEECFFNQTVADLSLSLDTHGQYRGGGVCIGCRDNTAGINCQSCIPGYYRPTEVGADEEDPCIPCSCDPHGSISQTCVADESQASPGQPAGSCWCKEGFGGLRCDRCAVGYKDYPTCERCNCRVEGSVNADPCVTPCICKENVEGENCDRCKLGFYNLQQDNRRGCEKCFCLGIASQCSSSTWNFENVTTLAGWHPVGKTGGRVWSVHRETPSYLTIRHSDVVNDLGSAYYWNAPEIYLGNKVAAYGGEVTFTVSYQTNQQEQVAIRVTSEPDLIIEGGGMKLIDNRFGQPVYPSSTSTKHIILLPENFLVSETEQAISRRDFLLVLANLTSLMVRASYSTETSAVYRLHSFSMQVANPLATGKRASAVEKCACPPGYGGLSCETCRPGFRRVFGKLYNGVCEPCRCHRHSSHCHEFTGHCLDCTHHTTGHHCDTCLPGYYGNATHGTPQDCQPCACPLNLPSNNFSPTCHLGDKGELLCDQCQPGYTGPRCDSCLNGYYGQPAVPGGSCQPCICNDNLDLSIPNSCDSITGQCLRCRQGYDGVTCDSCAEGYYGDAMTLKNCQPCQCHTNGSVSEVCNKENGQCQCRENVIGRQCDKCMPNCWWDAELQECMPCRCSPYGSISQRCDSEGRCICRPGFMGRRCDLRRLGYERRETRRPVERVPLEAVQQRWGGTSRTTGGCPRGAYRPQTGVTHPECGWQWLFEAAWPQTHGVTTGGVCIPCHCNSFGSKSFDCDEKGQCRCQPGVTGPKCDRCSRGFFNFQEGGCIPCQCSHVGNNCDANTGQCICPPNTIGERCDRCAPNHWGHDITTGCKECGCNVIGSLTQQCNANTGCCFCRDSFRGEKCDECQIGYRDFPQCIQCECSVAGSDSQTCDLERGVCACADRTGKCSCKQHVEGHNCDRCKTDMFGLSVKNPLGCSKCYCYGLTHSCMEAQGLIRMWLTLRPEQTVLPLVDKSNTVEKRAGVSFQHPEILAHAEVVTTTLSEPYYWKLPEQFTGSMITAYGGQLKYAVYYEARDETGPSSYEPQVIIKGGPNHNIIITRHIPGLQIGQLTRHEVDMTEHEWKYADGRSMSREDFMDVLFYVDYILIKASHGNLMRHSRISEISLTVAEEGTPTEQNEKAHQIEKCDCPPGYSGLSCEECAAGFYRLRAGSSVSVPASRLPTAAGMGSCVQCQCNGHSSTCDPETSICQNCQDNTEGDHCERCAPGFYGVVRGSPDDCKPCACPLSSPENNFSPTCVAEGFSDYRCTSCAEGYEGKYCERCATGYHGNPRMPGGRCEECKCSSWACDDECSGLLISDMDRLYRIITDVTLTTPLPPPYKALYRFENMTEELKHMLSPHKAPERLLQLADSNLGSLVVEMDQLHSRATKVSADGEQVEDDADRIHKRAEDLEQFIRDTLLGAKDLQSKAAELNKTLSRKDGTPDKSLSKMKEEIQAMLAQMRKRQLGGMKSIAEEEKDLAEELYQKVKRMFGDPHQATEDLKAEIKEKLSDHEGKLQEAQDLLNSAQGKARQAGLLTEQNKANLTALQRKQEAVNAVKQDTQKVLGDGNDLLDEANQLSDNVNKELEDLEEMDRELDLLHAQLDDEVQGLSDGLNNGRLAEHVREAEEHAKQLNESAAILDGILAEAKNLSFNATAAVHAYSNIKANVDAAEKEAKAAKQTANEALALALGPDAPVKEAAQNALQKSQILLNKAKQLQNDVKENADNVAGLKGRVKTARDKTKGLLAAVNGTLATLNVIPNDTSAKLAATKAVAADANATAVDVLERLADLNLRLGGLQLNCSDLKNDVNAANRMIQDPEKNIHAAGAKVKDLEDEADRLLEKLQPIKELQDNLRRNISQIKELINQARKQANSIKVSVSSGGDCLRSYRPDIRKGRYNTIILHVKTTTPDNLLFYLGSAKYVDFLALEMRKGKVNFLWDVGSGVGRVEYPHHTINDGNWHRIEASRNGLNGTISVYPLEGPMAGMMPTPASANSPTAYTILDVDQNAYLFVGGILGTAKKAEAVRASTFIGCMGETFLDGKPIGLWNYREREGDCKGCVVSPQRTDGEGTVQLDGEGYAAVGRPTRWNPNVSTITFKFRTFSSDSLLMYLATEDMKDFMSLELSEGKVRMNFDLGSGVGSALSAKRHNDGRWKALTMSRNKKQATVIVVDIDDGAEEKIVAISQGSATGLNLKENQKIYFGGLPTIGNYRSEVNLKRYAGCLRDIEVSRTPYNLLSSTDYTGVTKGCNVENLYTVSFSKPGYMELGGLSLEVGTEISLSFSTLSDSGIILLAVGGASPISPSQVRRSNLSSKRRRRQSGEPYLSVMLNKGSLEVLINTGSHSQRRVVRRPDQGNLSDGREHSLRIERLPGRRVDEEPKREASLPNDQPIRLQRIFLGGIPADVEQTSNRQVSIILPVLSVSLSDFSRPVSFENAEIGQCPNLAPPPPPLPEEEEKKVDSKRPPLTPAPAKPRPGRPDEATPPTPAAATPTPPAAVAPPTAKPDPGSDMDSCASAVAPMSLEKAYQFGLTRNSHMSFAFDDTKVRERLILEFELRTKELSGLVLYMARINHADFVSIQIKEGQACLGFDLGHGNISDCVPFSINDGNWHKIRVQRTKQRGVLAVDSRYIKQMFSPKTADLLDVVGKVYVGGLPQNYTTKRIGPILYSINGCIRNFTMGGSPVSTKSAATGRTEVVSEDFKLDMAAPTSHYMVGRCFVSTETGTYFDGTGYLKAVSSYRVGLDVSIAFEFRTSKTSGVLLAVSNQANDGLGLEIVDGKLLFHVDNGAGRITAKHVPEGRSFCDGQWHSVTANKLRHQLELVVDGVKSQAQSPNARSNTCDTSDPIYVGGYPDANISNVLNLPENTFSLAGVRQAALSTRSSFRGCMKSLKITKASKTMDVQFNKALEIKGVQPLSCPARAA</sequence>
<dbReference type="Pfam" id="PF00055">
    <property type="entry name" value="Laminin_N"/>
    <property type="match status" value="1"/>
</dbReference>
<evidence type="ECO:0000256" key="21">
    <source>
        <dbReference type="ARBA" id="ARBA00071089"/>
    </source>
</evidence>
<comment type="function">
    <text evidence="18">Has anti-angiogenic properties that require binding of calcium ions for full activity.</text>
</comment>
<feature type="compositionally biased region" description="Basic and acidic residues" evidence="24">
    <location>
        <begin position="145"/>
        <end position="175"/>
    </location>
</feature>